<sequence length="241" mass="27819">MYRRSSFGVVYFTTLKWAYQPLHQVAEYVKHLGKVMSVNVRQGTGFKNSGREICLSVIKLEQGDNMPRMTKPYRRSLRTLVKRVVNLPDNPTLPAKWLDLSAPLSASIFNRVLTSDEKWVLYDTLKRSKYWLSPQDTVPHSERSPMQPTQEYALCLVDLSSSASLSVATNGPNGLAPSDCHLFHSLDNHLRDKFFTKEADLRQALKDFFESHTPEVYRKEIEQLETRWQKVLDADGDYFED</sequence>
<evidence type="ECO:0000313" key="1">
    <source>
        <dbReference type="EMBL" id="GFY74977.1"/>
    </source>
</evidence>
<proteinExistence type="predicted"/>
<protein>
    <submittedName>
        <fullName evidence="1">Histone-lysine N-methyltransferase SETMAR</fullName>
    </submittedName>
</protein>
<dbReference type="GO" id="GO:0003676">
    <property type="term" value="F:nucleic acid binding"/>
    <property type="evidence" value="ECO:0007669"/>
    <property type="project" value="InterPro"/>
</dbReference>
<dbReference type="InterPro" id="IPR036397">
    <property type="entry name" value="RNaseH_sf"/>
</dbReference>
<organism evidence="1 2">
    <name type="scientific">Trichonephila inaurata madagascariensis</name>
    <dbReference type="NCBI Taxonomy" id="2747483"/>
    <lineage>
        <taxon>Eukaryota</taxon>
        <taxon>Metazoa</taxon>
        <taxon>Ecdysozoa</taxon>
        <taxon>Arthropoda</taxon>
        <taxon>Chelicerata</taxon>
        <taxon>Arachnida</taxon>
        <taxon>Araneae</taxon>
        <taxon>Araneomorphae</taxon>
        <taxon>Entelegynae</taxon>
        <taxon>Araneoidea</taxon>
        <taxon>Nephilidae</taxon>
        <taxon>Trichonephila</taxon>
        <taxon>Trichonephila inaurata</taxon>
    </lineage>
</organism>
<evidence type="ECO:0000313" key="2">
    <source>
        <dbReference type="Proteomes" id="UP000886998"/>
    </source>
</evidence>
<name>A0A8X7CSG4_9ARAC</name>
<accession>A0A8X7CSG4</accession>
<dbReference type="PANTHER" id="PTHR46060:SF3">
    <property type="entry name" value="PROTEIN GVQW3"/>
    <property type="match status" value="1"/>
</dbReference>
<dbReference type="AlphaFoldDB" id="A0A8X7CSG4"/>
<comment type="caution">
    <text evidence="1">The sequence shown here is derived from an EMBL/GenBank/DDBJ whole genome shotgun (WGS) entry which is preliminary data.</text>
</comment>
<keyword evidence="2" id="KW-1185">Reference proteome</keyword>
<dbReference type="Proteomes" id="UP000886998">
    <property type="component" value="Unassembled WGS sequence"/>
</dbReference>
<gene>
    <name evidence="1" type="primary">NCL1_49948</name>
    <name evidence="1" type="ORF">TNIN_306041</name>
</gene>
<dbReference type="OrthoDB" id="6508494at2759"/>
<dbReference type="InterPro" id="IPR052709">
    <property type="entry name" value="Transposase-MT_Hybrid"/>
</dbReference>
<dbReference type="EMBL" id="BMAV01021053">
    <property type="protein sequence ID" value="GFY74977.1"/>
    <property type="molecule type" value="Genomic_DNA"/>
</dbReference>
<dbReference type="PANTHER" id="PTHR46060">
    <property type="entry name" value="MARINER MOS1 TRANSPOSASE-LIKE PROTEIN"/>
    <property type="match status" value="1"/>
</dbReference>
<dbReference type="Gene3D" id="3.30.420.10">
    <property type="entry name" value="Ribonuclease H-like superfamily/Ribonuclease H"/>
    <property type="match status" value="2"/>
</dbReference>
<reference evidence="1" key="1">
    <citation type="submission" date="2020-08" db="EMBL/GenBank/DDBJ databases">
        <title>Multicomponent nature underlies the extraordinary mechanical properties of spider dragline silk.</title>
        <authorList>
            <person name="Kono N."/>
            <person name="Nakamura H."/>
            <person name="Mori M."/>
            <person name="Yoshida Y."/>
            <person name="Ohtoshi R."/>
            <person name="Malay A.D."/>
            <person name="Moran D.A.P."/>
            <person name="Tomita M."/>
            <person name="Numata K."/>
            <person name="Arakawa K."/>
        </authorList>
    </citation>
    <scope>NUCLEOTIDE SEQUENCE</scope>
</reference>